<protein>
    <submittedName>
        <fullName evidence="1">Alpha-ketoglutarate transporter</fullName>
    </submittedName>
</protein>
<dbReference type="AlphaFoldDB" id="A0A3S4HXC4"/>
<sequence>MAEIIQRIDKNNAEAPEMRRRIWAIVGGLFRKLSGMV</sequence>
<reference evidence="1 2" key="1">
    <citation type="submission" date="2018-12" db="EMBL/GenBank/DDBJ databases">
        <authorList>
            <consortium name="Pathogen Informatics"/>
        </authorList>
    </citation>
    <scope>NUCLEOTIDE SEQUENCE [LARGE SCALE GENOMIC DNA]</scope>
    <source>
        <strain evidence="1 2">NCTC6754</strain>
    </source>
</reference>
<name>A0A3S4HXC4_SALET</name>
<organism evidence="1 2">
    <name type="scientific">Salmonella enterica I</name>
    <dbReference type="NCBI Taxonomy" id="59201"/>
    <lineage>
        <taxon>Bacteria</taxon>
        <taxon>Pseudomonadati</taxon>
        <taxon>Pseudomonadota</taxon>
        <taxon>Gammaproteobacteria</taxon>
        <taxon>Enterobacterales</taxon>
        <taxon>Enterobacteriaceae</taxon>
        <taxon>Salmonella</taxon>
    </lineage>
</organism>
<evidence type="ECO:0000313" key="1">
    <source>
        <dbReference type="EMBL" id="VEB55643.1"/>
    </source>
</evidence>
<dbReference type="EMBL" id="LR134190">
    <property type="protein sequence ID" value="VEB55643.1"/>
    <property type="molecule type" value="Genomic_DNA"/>
</dbReference>
<gene>
    <name evidence="1" type="ORF">NCTC6754_03944</name>
</gene>
<dbReference type="Proteomes" id="UP000269208">
    <property type="component" value="Chromosome"/>
</dbReference>
<proteinExistence type="predicted"/>
<evidence type="ECO:0000313" key="2">
    <source>
        <dbReference type="Proteomes" id="UP000269208"/>
    </source>
</evidence>
<accession>A0A3S4HXC4</accession>